<dbReference type="PROSITE" id="PS50012">
    <property type="entry name" value="RCC1_3"/>
    <property type="match status" value="3"/>
</dbReference>
<comment type="caution">
    <text evidence="2">The sequence shown here is derived from an EMBL/GenBank/DDBJ whole genome shotgun (WGS) entry which is preliminary data.</text>
</comment>
<dbReference type="InterPro" id="IPR051553">
    <property type="entry name" value="Ran_GTPase-activating"/>
</dbReference>
<dbReference type="InterPro" id="IPR036047">
    <property type="entry name" value="F-box-like_dom_sf"/>
</dbReference>
<dbReference type="InterPro" id="IPR009091">
    <property type="entry name" value="RCC1/BLIP-II"/>
</dbReference>
<dbReference type="Proteomes" id="UP000759537">
    <property type="component" value="Unassembled WGS sequence"/>
</dbReference>
<proteinExistence type="predicted"/>
<dbReference type="PANTHER" id="PTHR45982">
    <property type="entry name" value="REGULATOR OF CHROMOSOME CONDENSATION"/>
    <property type="match status" value="1"/>
</dbReference>
<reference evidence="2" key="1">
    <citation type="submission" date="2019-10" db="EMBL/GenBank/DDBJ databases">
        <authorList>
            <consortium name="DOE Joint Genome Institute"/>
            <person name="Kuo A."/>
            <person name="Miyauchi S."/>
            <person name="Kiss E."/>
            <person name="Drula E."/>
            <person name="Kohler A."/>
            <person name="Sanchez-Garcia M."/>
            <person name="Andreopoulos B."/>
            <person name="Barry K.W."/>
            <person name="Bonito G."/>
            <person name="Buee M."/>
            <person name="Carver A."/>
            <person name="Chen C."/>
            <person name="Cichocki N."/>
            <person name="Clum A."/>
            <person name="Culley D."/>
            <person name="Crous P.W."/>
            <person name="Fauchery L."/>
            <person name="Girlanda M."/>
            <person name="Hayes R."/>
            <person name="Keri Z."/>
            <person name="LaButti K."/>
            <person name="Lipzen A."/>
            <person name="Lombard V."/>
            <person name="Magnuson J."/>
            <person name="Maillard F."/>
            <person name="Morin E."/>
            <person name="Murat C."/>
            <person name="Nolan M."/>
            <person name="Ohm R."/>
            <person name="Pangilinan J."/>
            <person name="Pereira M."/>
            <person name="Perotto S."/>
            <person name="Peter M."/>
            <person name="Riley R."/>
            <person name="Sitrit Y."/>
            <person name="Stielow B."/>
            <person name="Szollosi G."/>
            <person name="Zifcakova L."/>
            <person name="Stursova M."/>
            <person name="Spatafora J.W."/>
            <person name="Tedersoo L."/>
            <person name="Vaario L.-M."/>
            <person name="Yamada A."/>
            <person name="Yan M."/>
            <person name="Wang P."/>
            <person name="Xu J."/>
            <person name="Bruns T."/>
            <person name="Baldrian P."/>
            <person name="Vilgalys R."/>
            <person name="Henrissat B."/>
            <person name="Grigoriev I.V."/>
            <person name="Hibbett D."/>
            <person name="Nagy L.G."/>
            <person name="Martin F.M."/>
        </authorList>
    </citation>
    <scope>NUCLEOTIDE SEQUENCE</scope>
    <source>
        <strain evidence="2">Prilba</strain>
    </source>
</reference>
<sequence length="536" mass="58882">MHITDIPVEVFLDNLFPLAEVRDVLSLGSTSKLFAALCADEMFWRRRCQADFNFTSQETARQSGWKNLYRGLRHPRVFVWGSRANGRLGLKTLPQGLRQGVPYPIEVKIPGSRIVSLVAGGMSFHAIDSEGSLYVWGTLDGESPSLNSEGFAVKYKTAAEPHRIRMPDPIRTVSCGRLHTMALDSKNQIWTFVSWGRPFRLDTTMLDCTSPETTPIQAESGWSFSSILTQSGDVLVFWPSSGEIGRIFEEEDAAMDERGDCNAYGTDDHLIPCVAWSLRADPLRIPRIPELPELESTGASQEERSKATALIKIAAFDNHLIGLTNKGHVLKFGDLSNENSFNRTTRWKYLENFSELSKVAAHPAFRDENAGLQASRSLQITHITAHFETFVAYSTGSSSIILMGDVHTDEHSQPKIIPELQNRSVISVPLGDYHHGALTADGQLLTWGQYSHGALGLGVPTELPLGTPGGYSSEAQLCQSRQSSWGPLVPPSVDAPSPVHFNHGPNPGGRRFCFAATAAGWHTGALVVCLEVSFPL</sequence>
<keyword evidence="3" id="KW-1185">Reference proteome</keyword>
<reference evidence="2" key="2">
    <citation type="journal article" date="2020" name="Nat. Commun.">
        <title>Large-scale genome sequencing of mycorrhizal fungi provides insights into the early evolution of symbiotic traits.</title>
        <authorList>
            <person name="Miyauchi S."/>
            <person name="Kiss E."/>
            <person name="Kuo A."/>
            <person name="Drula E."/>
            <person name="Kohler A."/>
            <person name="Sanchez-Garcia M."/>
            <person name="Morin E."/>
            <person name="Andreopoulos B."/>
            <person name="Barry K.W."/>
            <person name="Bonito G."/>
            <person name="Buee M."/>
            <person name="Carver A."/>
            <person name="Chen C."/>
            <person name="Cichocki N."/>
            <person name="Clum A."/>
            <person name="Culley D."/>
            <person name="Crous P.W."/>
            <person name="Fauchery L."/>
            <person name="Girlanda M."/>
            <person name="Hayes R.D."/>
            <person name="Keri Z."/>
            <person name="LaButti K."/>
            <person name="Lipzen A."/>
            <person name="Lombard V."/>
            <person name="Magnuson J."/>
            <person name="Maillard F."/>
            <person name="Murat C."/>
            <person name="Nolan M."/>
            <person name="Ohm R.A."/>
            <person name="Pangilinan J."/>
            <person name="Pereira M.F."/>
            <person name="Perotto S."/>
            <person name="Peter M."/>
            <person name="Pfister S."/>
            <person name="Riley R."/>
            <person name="Sitrit Y."/>
            <person name="Stielow J.B."/>
            <person name="Szollosi G."/>
            <person name="Zifcakova L."/>
            <person name="Stursova M."/>
            <person name="Spatafora J.W."/>
            <person name="Tedersoo L."/>
            <person name="Vaario L.M."/>
            <person name="Yamada A."/>
            <person name="Yan M."/>
            <person name="Wang P."/>
            <person name="Xu J."/>
            <person name="Bruns T."/>
            <person name="Baldrian P."/>
            <person name="Vilgalys R."/>
            <person name="Dunand C."/>
            <person name="Henrissat B."/>
            <person name="Grigoriev I.V."/>
            <person name="Hibbett D."/>
            <person name="Nagy L.G."/>
            <person name="Martin F.M."/>
        </authorList>
    </citation>
    <scope>NUCLEOTIDE SEQUENCE</scope>
    <source>
        <strain evidence="2">Prilba</strain>
    </source>
</reference>
<dbReference type="Gene3D" id="2.130.10.30">
    <property type="entry name" value="Regulator of chromosome condensation 1/beta-lactamase-inhibitor protein II"/>
    <property type="match status" value="2"/>
</dbReference>
<evidence type="ECO:0000313" key="2">
    <source>
        <dbReference type="EMBL" id="KAF8479570.1"/>
    </source>
</evidence>
<dbReference type="PRINTS" id="PR00633">
    <property type="entry name" value="RCCNDNSATION"/>
</dbReference>
<dbReference type="InterPro" id="IPR000408">
    <property type="entry name" value="Reg_chr_condens"/>
</dbReference>
<feature type="repeat" description="RCC1" evidence="1">
    <location>
        <begin position="75"/>
        <end position="130"/>
    </location>
</feature>
<accession>A0A9P5MVB3</accession>
<dbReference type="PANTHER" id="PTHR45982:SF3">
    <property type="entry name" value="F-BOX PROTEIN POF9"/>
    <property type="match status" value="1"/>
</dbReference>
<dbReference type="GO" id="GO:0005085">
    <property type="term" value="F:guanyl-nucleotide exchange factor activity"/>
    <property type="evidence" value="ECO:0007669"/>
    <property type="project" value="TreeGrafter"/>
</dbReference>
<feature type="repeat" description="RCC1" evidence="1">
    <location>
        <begin position="131"/>
        <end position="186"/>
    </location>
</feature>
<dbReference type="SUPFAM" id="SSF50985">
    <property type="entry name" value="RCC1/BLIP-II"/>
    <property type="match status" value="1"/>
</dbReference>
<evidence type="ECO:0000313" key="3">
    <source>
        <dbReference type="Proteomes" id="UP000759537"/>
    </source>
</evidence>
<evidence type="ECO:0000256" key="1">
    <source>
        <dbReference type="PROSITE-ProRule" id="PRU00235"/>
    </source>
</evidence>
<dbReference type="SUPFAM" id="SSF81383">
    <property type="entry name" value="F-box domain"/>
    <property type="match status" value="1"/>
</dbReference>
<name>A0A9P5MVB3_9AGAM</name>
<organism evidence="2 3">
    <name type="scientific">Russula ochroleuca</name>
    <dbReference type="NCBI Taxonomy" id="152965"/>
    <lineage>
        <taxon>Eukaryota</taxon>
        <taxon>Fungi</taxon>
        <taxon>Dikarya</taxon>
        <taxon>Basidiomycota</taxon>
        <taxon>Agaricomycotina</taxon>
        <taxon>Agaricomycetes</taxon>
        <taxon>Russulales</taxon>
        <taxon>Russulaceae</taxon>
        <taxon>Russula</taxon>
    </lineage>
</organism>
<feature type="repeat" description="RCC1" evidence="1">
    <location>
        <begin position="390"/>
        <end position="441"/>
    </location>
</feature>
<dbReference type="EMBL" id="WHVB01000009">
    <property type="protein sequence ID" value="KAF8479570.1"/>
    <property type="molecule type" value="Genomic_DNA"/>
</dbReference>
<gene>
    <name evidence="2" type="ORF">DFH94DRAFT_669327</name>
</gene>
<dbReference type="OrthoDB" id="61110at2759"/>
<dbReference type="AlphaFoldDB" id="A0A9P5MVB3"/>
<dbReference type="GO" id="GO:0005737">
    <property type="term" value="C:cytoplasm"/>
    <property type="evidence" value="ECO:0007669"/>
    <property type="project" value="TreeGrafter"/>
</dbReference>
<dbReference type="PROSITE" id="PS00626">
    <property type="entry name" value="RCC1_2"/>
    <property type="match status" value="1"/>
</dbReference>
<protein>
    <submittedName>
        <fullName evidence="2">RCC1/BLIP-II</fullName>
    </submittedName>
</protein>